<evidence type="ECO:0000259" key="7">
    <source>
        <dbReference type="Pfam" id="PF07715"/>
    </source>
</evidence>
<dbReference type="InParanoid" id="Q02AP5"/>
<protein>
    <submittedName>
        <fullName evidence="9">TonB-dependent receptor, plug</fullName>
    </submittedName>
</protein>
<accession>Q02AP5</accession>
<dbReference type="SUPFAM" id="SSF49464">
    <property type="entry name" value="Carboxypeptidase regulatory domain-like"/>
    <property type="match status" value="1"/>
</dbReference>
<dbReference type="GO" id="GO:0009279">
    <property type="term" value="C:cell outer membrane"/>
    <property type="evidence" value="ECO:0007669"/>
    <property type="project" value="UniProtKB-SubCell"/>
</dbReference>
<evidence type="ECO:0000259" key="8">
    <source>
        <dbReference type="Pfam" id="PF25183"/>
    </source>
</evidence>
<dbReference type="STRING" id="234267.Acid_0872"/>
<dbReference type="InterPro" id="IPR039426">
    <property type="entry name" value="TonB-dep_rcpt-like"/>
</dbReference>
<evidence type="ECO:0000256" key="1">
    <source>
        <dbReference type="ARBA" id="ARBA00004571"/>
    </source>
</evidence>
<feature type="domain" description="TonB-dependent receptor plug" evidence="7">
    <location>
        <begin position="153"/>
        <end position="258"/>
    </location>
</feature>
<keyword evidence="5" id="KW-0472">Membrane</keyword>
<keyword evidence="6" id="KW-0998">Cell outer membrane</keyword>
<dbReference type="eggNOG" id="COG4771">
    <property type="taxonomic scope" value="Bacteria"/>
</dbReference>
<dbReference type="Gene3D" id="2.40.170.20">
    <property type="entry name" value="TonB-dependent receptor, beta-barrel domain"/>
    <property type="match status" value="1"/>
</dbReference>
<dbReference type="Gene3D" id="2.170.130.10">
    <property type="entry name" value="TonB-dependent receptor, plug domain"/>
    <property type="match status" value="1"/>
</dbReference>
<organism evidence="9">
    <name type="scientific">Solibacter usitatus (strain Ellin6076)</name>
    <dbReference type="NCBI Taxonomy" id="234267"/>
    <lineage>
        <taxon>Bacteria</taxon>
        <taxon>Pseudomonadati</taxon>
        <taxon>Acidobacteriota</taxon>
        <taxon>Terriglobia</taxon>
        <taxon>Bryobacterales</taxon>
        <taxon>Solibacteraceae</taxon>
        <taxon>Candidatus Solibacter</taxon>
    </lineage>
</organism>
<evidence type="ECO:0000256" key="5">
    <source>
        <dbReference type="ARBA" id="ARBA00023136"/>
    </source>
</evidence>
<dbReference type="EMBL" id="CP000473">
    <property type="protein sequence ID" value="ABJ81871.1"/>
    <property type="molecule type" value="Genomic_DNA"/>
</dbReference>
<dbReference type="KEGG" id="sus:Acid_0872"/>
<evidence type="ECO:0000256" key="4">
    <source>
        <dbReference type="ARBA" id="ARBA00022692"/>
    </source>
</evidence>
<dbReference type="Pfam" id="PF13620">
    <property type="entry name" value="CarboxypepD_reg"/>
    <property type="match status" value="1"/>
</dbReference>
<proteinExistence type="predicted"/>
<reference evidence="9" key="1">
    <citation type="submission" date="2006-10" db="EMBL/GenBank/DDBJ databases">
        <title>Complete sequence of Solibacter usitatus Ellin6076.</title>
        <authorList>
            <consortium name="US DOE Joint Genome Institute"/>
            <person name="Copeland A."/>
            <person name="Lucas S."/>
            <person name="Lapidus A."/>
            <person name="Barry K."/>
            <person name="Detter J.C."/>
            <person name="Glavina del Rio T."/>
            <person name="Hammon N."/>
            <person name="Israni S."/>
            <person name="Dalin E."/>
            <person name="Tice H."/>
            <person name="Pitluck S."/>
            <person name="Thompson L.S."/>
            <person name="Brettin T."/>
            <person name="Bruce D."/>
            <person name="Han C."/>
            <person name="Tapia R."/>
            <person name="Gilna P."/>
            <person name="Schmutz J."/>
            <person name="Larimer F."/>
            <person name="Land M."/>
            <person name="Hauser L."/>
            <person name="Kyrpides N."/>
            <person name="Mikhailova N."/>
            <person name="Janssen P.H."/>
            <person name="Kuske C.R."/>
            <person name="Richardson P."/>
        </authorList>
    </citation>
    <scope>NUCLEOTIDE SEQUENCE</scope>
    <source>
        <strain evidence="9">Ellin6076</strain>
    </source>
</reference>
<comment type="subcellular location">
    <subcellularLocation>
        <location evidence="1">Cell outer membrane</location>
        <topology evidence="1">Multi-pass membrane protein</topology>
    </subcellularLocation>
</comment>
<evidence type="ECO:0000313" key="9">
    <source>
        <dbReference type="EMBL" id="ABJ81871.1"/>
    </source>
</evidence>
<dbReference type="InterPro" id="IPR037066">
    <property type="entry name" value="Plug_dom_sf"/>
</dbReference>
<evidence type="ECO:0000256" key="3">
    <source>
        <dbReference type="ARBA" id="ARBA00022452"/>
    </source>
</evidence>
<evidence type="ECO:0000256" key="2">
    <source>
        <dbReference type="ARBA" id="ARBA00022448"/>
    </source>
</evidence>
<sequence precursor="true">MNGVLFPRSPFLKEFIVRRFASVSSRVIVTALFTFSVGVWAQSIGGRIAGTVTDASGGVVSKAAVKIWNEGTGSERVLASDPNGLFVASELPVGYYSVRISAADFNEVERLHVKVDVGGETRVDAALSPKTLEQSLSVTAQAPVLQHDSSTLAEVIDNRQVDALPLNGRDFRRLVFLVPGASPRSPRGSLGSFTVDGQREKSNIFLIDGVDNNDSFRNQASFNQGGPANAQATILPVDALAEVSVQTQGSAEYGRNSGAIVNTVLKSGTNQVHGTAYEFLRHDKLNSRNFFETLLGARKSPFKNSNFGATAGGPIRHDRTFFFVGYEGERGRPNSTLAVSVPSEKDIAAARNANRAADRPENPLGAALLNFFPHENNPGTGGNYVYSVPNLLNSDNFLVKIDHRLTEKLNLSGRYVYGNGNQTFPLNSGQGSELPAYQTVVPTRVQLAGVNLSQVLTERLINETRFSFNRFTQAFSALDSAFDPAGIGLITGATGGLPTIVVSGYESLGAPTNLPRGRVSQAYQLNDALVWTHGRHTLKAGVDYRRPLVRSYNDQFARGRISFNSLADLLAGVPAPSTTSIARGATRRDTYTNNVGGFLQDDWKVTRRLTLNLGLRYEYGGPLSEKYDRISNFIPSQGLVRVGQGLDTLYQRDVNNIAPRFGFAYDLGGSGKTVLRGGYGIYYDSPSQDFFLLQSFTNGSVGTNPVPGLGTFTVNFTGPVPFGPGVNIFGSASTPVPPFTVFGVDPHMRTPYIQSYNFNLQQTIVEGTVLQVGYVGSKGNKLFRVRDINQAMPGAGPIQQRRPFNALYPDFAGIYELEASANSNYDALQIFLRRRLARNLTLFASHVWSHSIDDASNGICSCTAGVSLPQNSFDTRAEKAVSSFDQRQRFTLNFVYDFAVIPRLLNKWPRLLTTGWEMSGIYTIGSGIPITPFWNGAAPSGSGESSNDRPNAVGNPNNGPKLWNAWFNTAAFAPAAPGTFGNAGRNTIIGPRNNIADFSIIKSTRITERARLQFRAEFFNVLNHPNFALPNVTVNSSGFGTITSTPDVANGNPLGDGGPRQVQLALKLVF</sequence>
<dbReference type="InterPro" id="IPR012910">
    <property type="entry name" value="Plug_dom"/>
</dbReference>
<keyword evidence="2" id="KW-0813">Transport</keyword>
<dbReference type="SUPFAM" id="SSF56935">
    <property type="entry name" value="Porins"/>
    <property type="match status" value="1"/>
</dbReference>
<gene>
    <name evidence="9" type="ordered locus">Acid_0872</name>
</gene>
<name>Q02AP5_SOLUE</name>
<keyword evidence="4" id="KW-0812">Transmembrane</keyword>
<dbReference type="PANTHER" id="PTHR30069:SF46">
    <property type="entry name" value="OAR PROTEIN"/>
    <property type="match status" value="1"/>
</dbReference>
<dbReference type="GO" id="GO:0015344">
    <property type="term" value="F:siderophore uptake transmembrane transporter activity"/>
    <property type="evidence" value="ECO:0007669"/>
    <property type="project" value="TreeGrafter"/>
</dbReference>
<dbReference type="PANTHER" id="PTHR30069">
    <property type="entry name" value="TONB-DEPENDENT OUTER MEMBRANE RECEPTOR"/>
    <property type="match status" value="1"/>
</dbReference>
<dbReference type="AlphaFoldDB" id="Q02AP5"/>
<feature type="domain" description="TonB-dependent transporter Oar-like beta-barrel" evidence="8">
    <location>
        <begin position="264"/>
        <end position="1063"/>
    </location>
</feature>
<dbReference type="Pfam" id="PF25183">
    <property type="entry name" value="OMP_b-brl_4"/>
    <property type="match status" value="1"/>
</dbReference>
<dbReference type="GO" id="GO:0044718">
    <property type="term" value="P:siderophore transmembrane transport"/>
    <property type="evidence" value="ECO:0007669"/>
    <property type="project" value="TreeGrafter"/>
</dbReference>
<dbReference type="HOGENOM" id="CLU_006298_0_0_0"/>
<evidence type="ECO:0000256" key="6">
    <source>
        <dbReference type="ARBA" id="ARBA00023237"/>
    </source>
</evidence>
<keyword evidence="9" id="KW-0675">Receptor</keyword>
<dbReference type="OrthoDB" id="97893at2"/>
<keyword evidence="3" id="KW-1134">Transmembrane beta strand</keyword>
<dbReference type="InterPro" id="IPR036942">
    <property type="entry name" value="Beta-barrel_TonB_sf"/>
</dbReference>
<dbReference type="Gene3D" id="2.60.40.1120">
    <property type="entry name" value="Carboxypeptidase-like, regulatory domain"/>
    <property type="match status" value="1"/>
</dbReference>
<dbReference type="Pfam" id="PF07715">
    <property type="entry name" value="Plug"/>
    <property type="match status" value="1"/>
</dbReference>
<dbReference type="InterPro" id="IPR057601">
    <property type="entry name" value="Oar-like_b-barrel"/>
</dbReference>
<dbReference type="InterPro" id="IPR008969">
    <property type="entry name" value="CarboxyPept-like_regulatory"/>
</dbReference>